<feature type="transmembrane region" description="Helical" evidence="5">
    <location>
        <begin position="6"/>
        <end position="32"/>
    </location>
</feature>
<keyword evidence="3" id="KW-0560">Oxidoreductase</keyword>
<dbReference type="PANTHER" id="PTHR11903:SF37">
    <property type="entry name" value="PSI-PRODUCING OXYGENASE A"/>
    <property type="match status" value="1"/>
</dbReference>
<dbReference type="InterPro" id="IPR037120">
    <property type="entry name" value="Haem_peroxidase_sf_animal"/>
</dbReference>
<keyword evidence="5" id="KW-1133">Transmembrane helix</keyword>
<evidence type="ECO:0000256" key="3">
    <source>
        <dbReference type="ARBA" id="ARBA00023002"/>
    </source>
</evidence>
<dbReference type="Pfam" id="PF03098">
    <property type="entry name" value="An_peroxidase"/>
    <property type="match status" value="2"/>
</dbReference>
<evidence type="ECO:0000313" key="6">
    <source>
        <dbReference type="EMBL" id="KAK9711996.1"/>
    </source>
</evidence>
<keyword evidence="4" id="KW-0408">Iron</keyword>
<keyword evidence="5" id="KW-0472">Membrane</keyword>
<keyword evidence="7" id="KW-1185">Reference proteome</keyword>
<reference evidence="6 7" key="1">
    <citation type="submission" date="2023-04" db="EMBL/GenBank/DDBJ databases">
        <title>Genome of Basidiobolus ranarum AG-B5.</title>
        <authorList>
            <person name="Stajich J.E."/>
            <person name="Carter-House D."/>
            <person name="Gryganskyi A."/>
        </authorList>
    </citation>
    <scope>NUCLEOTIDE SEQUENCE [LARGE SCALE GENOMIC DNA]</scope>
    <source>
        <strain evidence="6 7">AG-B5</strain>
    </source>
</reference>
<dbReference type="InterPro" id="IPR010255">
    <property type="entry name" value="Haem_peroxidase_sf"/>
</dbReference>
<proteinExistence type="predicted"/>
<dbReference type="PANTHER" id="PTHR11903">
    <property type="entry name" value="PROSTAGLANDIN G/H SYNTHASE"/>
    <property type="match status" value="1"/>
</dbReference>
<dbReference type="EMBL" id="JASJQH010007242">
    <property type="protein sequence ID" value="KAK9711996.1"/>
    <property type="molecule type" value="Genomic_DNA"/>
</dbReference>
<comment type="caution">
    <text evidence="6">The sequence shown here is derived from an EMBL/GenBank/DDBJ whole genome shotgun (WGS) entry which is preliminary data.</text>
</comment>
<keyword evidence="5" id="KW-0812">Transmembrane</keyword>
<gene>
    <name evidence="6" type="ORF">K7432_007431</name>
</gene>
<dbReference type="InterPro" id="IPR019791">
    <property type="entry name" value="Haem_peroxidase_animal"/>
</dbReference>
<dbReference type="InterPro" id="IPR050783">
    <property type="entry name" value="Oxylipin_biosynth_metab"/>
</dbReference>
<dbReference type="Gene3D" id="1.10.640.10">
    <property type="entry name" value="Haem peroxidase domain superfamily, animal type"/>
    <property type="match status" value="1"/>
</dbReference>
<dbReference type="Proteomes" id="UP001479436">
    <property type="component" value="Unassembled WGS sequence"/>
</dbReference>
<name>A0ABR2W057_9FUNG</name>
<evidence type="ECO:0000256" key="1">
    <source>
        <dbReference type="ARBA" id="ARBA00022723"/>
    </source>
</evidence>
<organism evidence="6 7">
    <name type="scientific">Basidiobolus ranarum</name>
    <dbReference type="NCBI Taxonomy" id="34480"/>
    <lineage>
        <taxon>Eukaryota</taxon>
        <taxon>Fungi</taxon>
        <taxon>Fungi incertae sedis</taxon>
        <taxon>Zoopagomycota</taxon>
        <taxon>Entomophthoromycotina</taxon>
        <taxon>Basidiobolomycetes</taxon>
        <taxon>Basidiobolales</taxon>
        <taxon>Basidiobolaceae</taxon>
        <taxon>Basidiobolus</taxon>
    </lineage>
</organism>
<evidence type="ECO:0000256" key="2">
    <source>
        <dbReference type="ARBA" id="ARBA00022964"/>
    </source>
</evidence>
<dbReference type="PROSITE" id="PS50292">
    <property type="entry name" value="PEROXIDASE_3"/>
    <property type="match status" value="1"/>
</dbReference>
<evidence type="ECO:0000256" key="5">
    <source>
        <dbReference type="SAM" id="Phobius"/>
    </source>
</evidence>
<keyword evidence="1" id="KW-0479">Metal-binding</keyword>
<keyword evidence="2" id="KW-0223">Dioxygenase</keyword>
<evidence type="ECO:0000313" key="7">
    <source>
        <dbReference type="Proteomes" id="UP001479436"/>
    </source>
</evidence>
<evidence type="ECO:0000256" key="4">
    <source>
        <dbReference type="ARBA" id="ARBA00023004"/>
    </source>
</evidence>
<sequence>MLGLSIVNFCVYMAFLGFTLASQIVLLGLSFINKTFVFFTSKDFMKYITALNEFWQLPPSDVVGTLKFAFQEMVAPRSKPLDDRNIPFERLMQILAKLPQDDSASIQVQSKLIQQFWDDIQKPQYVFPEYGFRQADGSYNSVIYPNMGKAGTPYARTVSSKRIRLADNYLPPPDVLFDTLLDRRDKFVPHPFNISTLFFYLATLITHDLFHSSAANPMINNATSYADLSVLYGDSKADQWLIRTGKKGLIKPDSFADKRVTFLIPGVAALLIVFSRNHNFIAQKLLEFNQDNRFNASRGEEAQDELLFQTARLVNGACYANLILHNYVRCILGLPIDTDFVLDPLMDPPKSDSKNGNTVSLEFNFVYRWHSALGEEDTRWLEESKINLLYKEFKVEVTKLLKESAGDDEQTVKQKVNALLAQKLTKLNTNVAPEEIDTGVIIGLQRGPDGRYSDADLVNLLKNGMDNVAGKLGSSMVPTSFKEVEMAGIIQSRMAGCCTLNEFRRYFNLKEYETFEEINSDPRIAKTLRTLYRHPNNVELYPGILVESTKTGGGICLPYTTSRAILSDAVNLLRNDRFLTDEYNPARLTNWGYEYTIGTGSFNKKYHGSVFPRLLKEAFPSQFKGDDEPYLLSRFYIMKGRGKND</sequence>
<accession>A0ABR2W057</accession>
<dbReference type="SUPFAM" id="SSF48113">
    <property type="entry name" value="Heme-dependent peroxidases"/>
    <property type="match status" value="1"/>
</dbReference>
<protein>
    <recommendedName>
        <fullName evidence="8">Heme peroxidase</fullName>
    </recommendedName>
</protein>
<evidence type="ECO:0008006" key="8">
    <source>
        <dbReference type="Google" id="ProtNLM"/>
    </source>
</evidence>